<dbReference type="InterPro" id="IPR003582">
    <property type="entry name" value="ShKT_dom"/>
</dbReference>
<dbReference type="OrthoDB" id="10458705at2759"/>
<organism evidence="3 4">
    <name type="scientific">Bursaphelenchus okinawaensis</name>
    <dbReference type="NCBI Taxonomy" id="465554"/>
    <lineage>
        <taxon>Eukaryota</taxon>
        <taxon>Metazoa</taxon>
        <taxon>Ecdysozoa</taxon>
        <taxon>Nematoda</taxon>
        <taxon>Chromadorea</taxon>
        <taxon>Rhabditida</taxon>
        <taxon>Tylenchina</taxon>
        <taxon>Tylenchomorpha</taxon>
        <taxon>Aphelenchoidea</taxon>
        <taxon>Aphelenchoididae</taxon>
        <taxon>Bursaphelenchus</taxon>
    </lineage>
</organism>
<evidence type="ECO:0000256" key="1">
    <source>
        <dbReference type="SAM" id="SignalP"/>
    </source>
</evidence>
<evidence type="ECO:0000313" key="4">
    <source>
        <dbReference type="Proteomes" id="UP000614601"/>
    </source>
</evidence>
<keyword evidence="1" id="KW-0732">Signal</keyword>
<feature type="signal peptide" evidence="1">
    <location>
        <begin position="1"/>
        <end position="20"/>
    </location>
</feature>
<evidence type="ECO:0000313" key="3">
    <source>
        <dbReference type="EMBL" id="CAD5221023.1"/>
    </source>
</evidence>
<evidence type="ECO:0000259" key="2">
    <source>
        <dbReference type="Pfam" id="PF01549"/>
    </source>
</evidence>
<name>A0A811KY84_9BILA</name>
<gene>
    <name evidence="3" type="ORF">BOKJ2_LOCUS9237</name>
</gene>
<dbReference type="AlphaFoldDB" id="A0A811KY84"/>
<protein>
    <recommendedName>
        <fullName evidence="2">ShKT domain-containing protein</fullName>
    </recommendedName>
</protein>
<dbReference type="EMBL" id="CAJFCW020000004">
    <property type="protein sequence ID" value="CAG9114462.1"/>
    <property type="molecule type" value="Genomic_DNA"/>
</dbReference>
<proteinExistence type="predicted"/>
<feature type="domain" description="ShKT" evidence="2">
    <location>
        <begin position="88"/>
        <end position="122"/>
    </location>
</feature>
<dbReference type="EMBL" id="CAJFDH010000004">
    <property type="protein sequence ID" value="CAD5221023.1"/>
    <property type="molecule type" value="Genomic_DNA"/>
</dbReference>
<reference evidence="3" key="1">
    <citation type="submission" date="2020-09" db="EMBL/GenBank/DDBJ databases">
        <authorList>
            <person name="Kikuchi T."/>
        </authorList>
    </citation>
    <scope>NUCLEOTIDE SEQUENCE</scope>
    <source>
        <strain evidence="3">SH1</strain>
    </source>
</reference>
<sequence length="126" mass="13496">MYNNVLTCFLLLSVVDRVFGGACSNGAVSAGPCIKNVCPSGYECLSSVCCEQMLHANENDVQADDADTTTASTPTTPTTPTTPFNPFCVDGAINCGMFVAYCFSDQYLECMVNHCARTCEYCNPGR</sequence>
<feature type="chain" id="PRO_5035595400" description="ShKT domain-containing protein" evidence="1">
    <location>
        <begin position="21"/>
        <end position="126"/>
    </location>
</feature>
<dbReference type="Proteomes" id="UP000783686">
    <property type="component" value="Unassembled WGS sequence"/>
</dbReference>
<accession>A0A811KY84</accession>
<dbReference type="Proteomes" id="UP000614601">
    <property type="component" value="Unassembled WGS sequence"/>
</dbReference>
<comment type="caution">
    <text evidence="3">The sequence shown here is derived from an EMBL/GenBank/DDBJ whole genome shotgun (WGS) entry which is preliminary data.</text>
</comment>
<dbReference type="Pfam" id="PF01549">
    <property type="entry name" value="ShK"/>
    <property type="match status" value="1"/>
</dbReference>
<keyword evidence="4" id="KW-1185">Reference proteome</keyword>